<evidence type="ECO:0000256" key="1">
    <source>
        <dbReference type="SAM" id="Phobius"/>
    </source>
</evidence>
<feature type="transmembrane region" description="Helical" evidence="1">
    <location>
        <begin position="14"/>
        <end position="33"/>
    </location>
</feature>
<comment type="caution">
    <text evidence="2">The sequence shown here is derived from an EMBL/GenBank/DDBJ whole genome shotgun (WGS) entry which is preliminary data.</text>
</comment>
<dbReference type="RefSeq" id="WP_137668933.1">
    <property type="nucleotide sequence ID" value="NZ_BJCE01000238.1"/>
</dbReference>
<dbReference type="Proteomes" id="UP000300142">
    <property type="component" value="Unassembled WGS sequence"/>
</dbReference>
<evidence type="ECO:0000313" key="2">
    <source>
        <dbReference type="EMBL" id="GCL39317.1"/>
    </source>
</evidence>
<protein>
    <submittedName>
        <fullName evidence="2">Uncharacterized protein</fullName>
    </submittedName>
</protein>
<sequence>MLNKNFQFIPQGKFKLPAIGLLIGFGIIGLSVISERTKINLKSTATAANLPGYTNQIQSNNENSLLSRLRDIRDQRSQLQLNTVEPQNVESNVESEALNRTLHNIPTNTRQRGGKSPVNFPEKDGIYLYGQSSTPNQLGQGYIVFQKQQGKVIGALYMPSSEFSCFQGTIAQSGELAMTVTSSPGEVGVTQVSTTSKIPNFTDEDTATYAYSIELQDYHQLNSVSANDRKILQACSQHFR</sequence>
<keyword evidence="1" id="KW-0812">Transmembrane</keyword>
<keyword evidence="3" id="KW-1185">Reference proteome</keyword>
<name>A0A480A370_9CYAN</name>
<dbReference type="EMBL" id="BJCE01000238">
    <property type="protein sequence ID" value="GCL39317.1"/>
    <property type="molecule type" value="Genomic_DNA"/>
</dbReference>
<accession>A0A480A370</accession>
<reference evidence="3" key="1">
    <citation type="submission" date="2019-02" db="EMBL/GenBank/DDBJ databases">
        <title>Draft genome sequence of Sphaerospermopsis reniformis NIES-1949.</title>
        <authorList>
            <person name="Yamaguchi H."/>
            <person name="Suzuki S."/>
            <person name="Kawachi M."/>
        </authorList>
    </citation>
    <scope>NUCLEOTIDE SEQUENCE [LARGE SCALE GENOMIC DNA]</scope>
    <source>
        <strain evidence="3">NIES-1949</strain>
    </source>
</reference>
<organism evidence="2 3">
    <name type="scientific">Sphaerospermopsis reniformis</name>
    <dbReference type="NCBI Taxonomy" id="531300"/>
    <lineage>
        <taxon>Bacteria</taxon>
        <taxon>Bacillati</taxon>
        <taxon>Cyanobacteriota</taxon>
        <taxon>Cyanophyceae</taxon>
        <taxon>Nostocales</taxon>
        <taxon>Aphanizomenonaceae</taxon>
        <taxon>Sphaerospermopsis</taxon>
    </lineage>
</organism>
<keyword evidence="1" id="KW-0472">Membrane</keyword>
<keyword evidence="1" id="KW-1133">Transmembrane helix</keyword>
<evidence type="ECO:0000313" key="3">
    <source>
        <dbReference type="Proteomes" id="UP000300142"/>
    </source>
</evidence>
<dbReference type="AlphaFoldDB" id="A0A480A370"/>
<gene>
    <name evidence="2" type="ORF">SR1949_44430</name>
</gene>
<proteinExistence type="predicted"/>